<accession>A0A9W7I148</accession>
<evidence type="ECO:0000313" key="2">
    <source>
        <dbReference type="Proteomes" id="UP001165190"/>
    </source>
</evidence>
<organism evidence="1 2">
    <name type="scientific">Hibiscus trionum</name>
    <name type="common">Flower of an hour</name>
    <dbReference type="NCBI Taxonomy" id="183268"/>
    <lineage>
        <taxon>Eukaryota</taxon>
        <taxon>Viridiplantae</taxon>
        <taxon>Streptophyta</taxon>
        <taxon>Embryophyta</taxon>
        <taxon>Tracheophyta</taxon>
        <taxon>Spermatophyta</taxon>
        <taxon>Magnoliopsida</taxon>
        <taxon>eudicotyledons</taxon>
        <taxon>Gunneridae</taxon>
        <taxon>Pentapetalae</taxon>
        <taxon>rosids</taxon>
        <taxon>malvids</taxon>
        <taxon>Malvales</taxon>
        <taxon>Malvaceae</taxon>
        <taxon>Malvoideae</taxon>
        <taxon>Hibiscus</taxon>
    </lineage>
</organism>
<name>A0A9W7I148_HIBTR</name>
<proteinExistence type="predicted"/>
<dbReference type="AlphaFoldDB" id="A0A9W7I148"/>
<evidence type="ECO:0000313" key="1">
    <source>
        <dbReference type="EMBL" id="GMI87118.1"/>
    </source>
</evidence>
<protein>
    <submittedName>
        <fullName evidence="1">Uncharacterized protein</fullName>
    </submittedName>
</protein>
<dbReference type="EMBL" id="BSYR01000022">
    <property type="protein sequence ID" value="GMI87118.1"/>
    <property type="molecule type" value="Genomic_DNA"/>
</dbReference>
<dbReference type="Proteomes" id="UP001165190">
    <property type="component" value="Unassembled WGS sequence"/>
</dbReference>
<keyword evidence="2" id="KW-1185">Reference proteome</keyword>
<reference evidence="1" key="1">
    <citation type="submission" date="2023-05" db="EMBL/GenBank/DDBJ databases">
        <title>Genome and transcriptome analyses reveal genes involved in the formation of fine ridges on petal epidermal cells in Hibiscus trionum.</title>
        <authorList>
            <person name="Koshimizu S."/>
            <person name="Masuda S."/>
            <person name="Ishii T."/>
            <person name="Shirasu K."/>
            <person name="Hoshino A."/>
            <person name="Arita M."/>
        </authorList>
    </citation>
    <scope>NUCLEOTIDE SEQUENCE</scope>
    <source>
        <strain evidence="1">Hamamatsu line</strain>
    </source>
</reference>
<sequence>MRRSGRGKEPEYELDPEIERTYHLRNQVRLLIKRNNYLEKRLEAMVNGRQGNVVDNFNNNNNPRVMLNLLMMPKTIGHLLLPQQHDRLAESTWITTMLNWKLCC</sequence>
<gene>
    <name evidence="1" type="ORF">HRI_002381100</name>
</gene>
<comment type="caution">
    <text evidence="1">The sequence shown here is derived from an EMBL/GenBank/DDBJ whole genome shotgun (WGS) entry which is preliminary data.</text>
</comment>